<proteinExistence type="predicted"/>
<dbReference type="Proteomes" id="UP000326198">
    <property type="component" value="Unassembled WGS sequence"/>
</dbReference>
<organism evidence="1 2">
    <name type="scientific">Aspergillus bertholletiae</name>
    <dbReference type="NCBI Taxonomy" id="1226010"/>
    <lineage>
        <taxon>Eukaryota</taxon>
        <taxon>Fungi</taxon>
        <taxon>Dikarya</taxon>
        <taxon>Ascomycota</taxon>
        <taxon>Pezizomycotina</taxon>
        <taxon>Eurotiomycetes</taxon>
        <taxon>Eurotiomycetidae</taxon>
        <taxon>Eurotiales</taxon>
        <taxon>Aspergillaceae</taxon>
        <taxon>Aspergillus</taxon>
        <taxon>Aspergillus subgen. Circumdati</taxon>
    </lineage>
</organism>
<sequence>MLSLGARRVAVVHPGLFGGQSCDVGKALDDQRTSLSIFIKFISESVRQPETRERGFPPWVGQLVS</sequence>
<gene>
    <name evidence="1" type="ORF">BDV26DRAFT_269167</name>
</gene>
<name>A0A5N7AYE4_9EURO</name>
<evidence type="ECO:0000313" key="2">
    <source>
        <dbReference type="Proteomes" id="UP000326198"/>
    </source>
</evidence>
<reference evidence="1 2" key="1">
    <citation type="submission" date="2019-04" db="EMBL/GenBank/DDBJ databases">
        <title>Friends and foes A comparative genomics studyof 23 Aspergillus species from section Flavi.</title>
        <authorList>
            <consortium name="DOE Joint Genome Institute"/>
            <person name="Kjaerbolling I."/>
            <person name="Vesth T."/>
            <person name="Frisvad J.C."/>
            <person name="Nybo J.L."/>
            <person name="Theobald S."/>
            <person name="Kildgaard S."/>
            <person name="Isbrandt T."/>
            <person name="Kuo A."/>
            <person name="Sato A."/>
            <person name="Lyhne E.K."/>
            <person name="Kogle M.E."/>
            <person name="Wiebenga A."/>
            <person name="Kun R.S."/>
            <person name="Lubbers R.J."/>
            <person name="Makela M.R."/>
            <person name="Barry K."/>
            <person name="Chovatia M."/>
            <person name="Clum A."/>
            <person name="Daum C."/>
            <person name="Haridas S."/>
            <person name="He G."/>
            <person name="LaButti K."/>
            <person name="Lipzen A."/>
            <person name="Mondo S."/>
            <person name="Riley R."/>
            <person name="Salamov A."/>
            <person name="Simmons B.A."/>
            <person name="Magnuson J.K."/>
            <person name="Henrissat B."/>
            <person name="Mortensen U.H."/>
            <person name="Larsen T.O."/>
            <person name="Devries R.P."/>
            <person name="Grigoriev I.V."/>
            <person name="Machida M."/>
            <person name="Baker S.E."/>
            <person name="Andersen M.R."/>
        </authorList>
    </citation>
    <scope>NUCLEOTIDE SEQUENCE [LARGE SCALE GENOMIC DNA]</scope>
    <source>
        <strain evidence="1 2">IBT 29228</strain>
    </source>
</reference>
<keyword evidence="2" id="KW-1185">Reference proteome</keyword>
<accession>A0A5N7AYE4</accession>
<dbReference type="PROSITE" id="PS51257">
    <property type="entry name" value="PROKAR_LIPOPROTEIN"/>
    <property type="match status" value="1"/>
</dbReference>
<evidence type="ECO:0000313" key="1">
    <source>
        <dbReference type="EMBL" id="KAE8374884.1"/>
    </source>
</evidence>
<protein>
    <submittedName>
        <fullName evidence="1">Uncharacterized protein</fullName>
    </submittedName>
</protein>
<dbReference type="AlphaFoldDB" id="A0A5N7AYE4"/>
<dbReference type="EMBL" id="ML736273">
    <property type="protein sequence ID" value="KAE8374884.1"/>
    <property type="molecule type" value="Genomic_DNA"/>
</dbReference>